<dbReference type="SUPFAM" id="SSF56954">
    <property type="entry name" value="Outer membrane efflux proteins (OEP)"/>
    <property type="match status" value="1"/>
</dbReference>
<dbReference type="GO" id="GO:0005886">
    <property type="term" value="C:plasma membrane"/>
    <property type="evidence" value="ECO:0007669"/>
    <property type="project" value="UniProtKB-SubCell"/>
</dbReference>
<dbReference type="EMBL" id="CP076132">
    <property type="protein sequence ID" value="QWG01660.1"/>
    <property type="molecule type" value="Genomic_DNA"/>
</dbReference>
<evidence type="ECO:0000256" key="2">
    <source>
        <dbReference type="RuleBase" id="RU362097"/>
    </source>
</evidence>
<proteinExistence type="inferred from homology"/>
<dbReference type="RefSeq" id="WP_169666934.1">
    <property type="nucleotide sequence ID" value="NZ_CP076132.1"/>
</dbReference>
<keyword evidence="2" id="KW-1134">Transmembrane beta strand</keyword>
<reference evidence="4 5" key="1">
    <citation type="submission" date="2021-05" db="EMBL/GenBank/DDBJ databases">
        <title>Comparative genomic studies on the polysaccharide-degrading batcterial strains of the Flammeovirga genus.</title>
        <authorList>
            <person name="Zewei F."/>
            <person name="Zheng Z."/>
            <person name="Yu L."/>
            <person name="Ruyue G."/>
            <person name="Yanhong M."/>
            <person name="Yuanyuan C."/>
            <person name="Jingyan G."/>
            <person name="Wenjun H."/>
        </authorList>
    </citation>
    <scope>NUCLEOTIDE SEQUENCE [LARGE SCALE GENOMIC DNA]</scope>
    <source>
        <strain evidence="4 5">NBRC:100898</strain>
    </source>
</reference>
<evidence type="ECO:0000313" key="5">
    <source>
        <dbReference type="Proteomes" id="UP000678679"/>
    </source>
</evidence>
<gene>
    <name evidence="4" type="ORF">KMW28_18750</name>
</gene>
<keyword evidence="5" id="KW-1185">Reference proteome</keyword>
<comment type="similarity">
    <text evidence="1 2">Belongs to the outer membrane factor (OMF) (TC 1.B.17) family.</text>
</comment>
<dbReference type="PROSITE" id="PS51257">
    <property type="entry name" value="PROKAR_LIPOPROTEIN"/>
    <property type="match status" value="1"/>
</dbReference>
<comment type="subcellular location">
    <subcellularLocation>
        <location evidence="2">Cell membrane</location>
        <topology evidence="2">Lipid-anchor</topology>
    </subcellularLocation>
</comment>
<dbReference type="Gene3D" id="2.20.200.10">
    <property type="entry name" value="Outer membrane efflux proteins (OEP)"/>
    <property type="match status" value="1"/>
</dbReference>
<keyword evidence="2" id="KW-0449">Lipoprotein</keyword>
<dbReference type="NCBIfam" id="TIGR01845">
    <property type="entry name" value="outer_NodT"/>
    <property type="match status" value="1"/>
</dbReference>
<dbReference type="PANTHER" id="PTHR30203">
    <property type="entry name" value="OUTER MEMBRANE CATION EFFLUX PROTEIN"/>
    <property type="match status" value="1"/>
</dbReference>
<feature type="coiled-coil region" evidence="3">
    <location>
        <begin position="395"/>
        <end position="422"/>
    </location>
</feature>
<dbReference type="Pfam" id="PF02321">
    <property type="entry name" value="OEP"/>
    <property type="match status" value="2"/>
</dbReference>
<dbReference type="AlphaFoldDB" id="A0AAX1N294"/>
<organism evidence="4 5">
    <name type="scientific">Flammeovirga yaeyamensis</name>
    <dbReference type="NCBI Taxonomy" id="367791"/>
    <lineage>
        <taxon>Bacteria</taxon>
        <taxon>Pseudomonadati</taxon>
        <taxon>Bacteroidota</taxon>
        <taxon>Cytophagia</taxon>
        <taxon>Cytophagales</taxon>
        <taxon>Flammeovirgaceae</taxon>
        <taxon>Flammeovirga</taxon>
    </lineage>
</organism>
<keyword evidence="2" id="KW-0472">Membrane</keyword>
<dbReference type="Gene3D" id="1.20.1600.10">
    <property type="entry name" value="Outer membrane efflux proteins (OEP)"/>
    <property type="match status" value="1"/>
</dbReference>
<keyword evidence="2" id="KW-0812">Transmembrane</keyword>
<protein>
    <submittedName>
        <fullName evidence="4">Efflux transporter outer membrane subunit</fullName>
    </submittedName>
</protein>
<evidence type="ECO:0000256" key="3">
    <source>
        <dbReference type="SAM" id="Coils"/>
    </source>
</evidence>
<name>A0AAX1N294_9BACT</name>
<dbReference type="InterPro" id="IPR003423">
    <property type="entry name" value="OMP_efflux"/>
</dbReference>
<sequence length="463" mass="52107">MKLLKSLMFFFVGSVTLSSCLNLKEAPTKEAIKQDNTALENMSIPNDWVFKEMDSTQKMEMDWVKEWETENIDTLIREAYKYNADVQIASSRIEQANLGLRLAESRMKPQVGIGASAAYLPVQNAAGPSYGIVNASWEMDLWGKLRYGNKAAETMIYSAEYVQKKLKQVLAASIARAYYTSVYITEQKKLIKEAIETTESMSEFNQVRLKVGMAKESDVLQMEAQIAKYKETLVILDQVEQDTKRAIELLMGRYPKGELAVEEDLMMLSSNIPAELPLSMLENRPEIMISQFAVAQAFYSKEVAEASRWPSLTLNTTFGGANKTLQGMWNLSNPILSIGGGLVTPIFTGGAIKTNIAIQNEQQKQAVLYYAKSYLNALSEVETSLNGVAAVEGRFEQSNVALEKLQRTYELSEKQYQVGNENMFTLLQKQLQLIDESTNQLNLKYEKISQRINLYMALGGDYL</sequence>
<dbReference type="GO" id="GO:0015562">
    <property type="term" value="F:efflux transmembrane transporter activity"/>
    <property type="evidence" value="ECO:0007669"/>
    <property type="project" value="InterPro"/>
</dbReference>
<keyword evidence="2" id="KW-0564">Palmitate</keyword>
<dbReference type="KEGG" id="fya:KMW28_18750"/>
<dbReference type="InterPro" id="IPR010131">
    <property type="entry name" value="MdtP/NodT-like"/>
</dbReference>
<accession>A0AAX1N294</accession>
<evidence type="ECO:0000313" key="4">
    <source>
        <dbReference type="EMBL" id="QWG01660.1"/>
    </source>
</evidence>
<dbReference type="Proteomes" id="UP000678679">
    <property type="component" value="Chromosome 1"/>
</dbReference>
<evidence type="ECO:0000256" key="1">
    <source>
        <dbReference type="ARBA" id="ARBA00007613"/>
    </source>
</evidence>
<keyword evidence="3" id="KW-0175">Coiled coil</keyword>